<evidence type="ECO:0000256" key="1">
    <source>
        <dbReference type="SAM" id="Phobius"/>
    </source>
</evidence>
<gene>
    <name evidence="2" type="ORF">SAMN04488700_0288</name>
</gene>
<protein>
    <submittedName>
        <fullName evidence="2">Putative membrane protein</fullName>
    </submittedName>
</protein>
<dbReference type="AlphaFoldDB" id="A0A1X7MS37"/>
<sequence length="117" mass="12811">MKYWQLIVINALTFLALSGFFQNSFYVANIWIALAASLVLSVLNIAVKPLLILLSLPITILTLGLFSIIINASMLSLTSLIIGSGFQFGTFGTTIVVAIILSLVNTFITNRVRMNSW</sequence>
<dbReference type="InterPro" id="IPR007165">
    <property type="entry name" value="Phage_holin_4_2"/>
</dbReference>
<feature type="transmembrane region" description="Helical" evidence="1">
    <location>
        <begin position="28"/>
        <end position="47"/>
    </location>
</feature>
<dbReference type="PANTHER" id="PTHR37309">
    <property type="entry name" value="SLR0284 PROTEIN"/>
    <property type="match status" value="1"/>
</dbReference>
<proteinExistence type="predicted"/>
<evidence type="ECO:0000313" key="3">
    <source>
        <dbReference type="Proteomes" id="UP000193435"/>
    </source>
</evidence>
<dbReference type="EMBL" id="FXBJ01000002">
    <property type="protein sequence ID" value="SMH26856.1"/>
    <property type="molecule type" value="Genomic_DNA"/>
</dbReference>
<dbReference type="Pfam" id="PF04020">
    <property type="entry name" value="Phage_holin_4_2"/>
    <property type="match status" value="1"/>
</dbReference>
<keyword evidence="1" id="KW-0812">Transmembrane</keyword>
<evidence type="ECO:0000313" key="2">
    <source>
        <dbReference type="EMBL" id="SMH26856.1"/>
    </source>
</evidence>
<feature type="transmembrane region" description="Helical" evidence="1">
    <location>
        <begin position="59"/>
        <end position="82"/>
    </location>
</feature>
<feature type="transmembrane region" description="Helical" evidence="1">
    <location>
        <begin position="88"/>
        <end position="108"/>
    </location>
</feature>
<dbReference type="Proteomes" id="UP000193435">
    <property type="component" value="Unassembled WGS sequence"/>
</dbReference>
<dbReference type="RefSeq" id="WP_085558645.1">
    <property type="nucleotide sequence ID" value="NZ_FOAH01000014.1"/>
</dbReference>
<keyword evidence="1" id="KW-0472">Membrane</keyword>
<keyword evidence="1" id="KW-1133">Transmembrane helix</keyword>
<accession>A0A1X7MS37</accession>
<name>A0A1X7MS37_9LACT</name>
<reference evidence="2 3" key="1">
    <citation type="submission" date="2017-04" db="EMBL/GenBank/DDBJ databases">
        <authorList>
            <person name="Afonso C.L."/>
            <person name="Miller P.J."/>
            <person name="Scott M.A."/>
            <person name="Spackman E."/>
            <person name="Goraichik I."/>
            <person name="Dimitrov K.M."/>
            <person name="Suarez D.L."/>
            <person name="Swayne D.E."/>
        </authorList>
    </citation>
    <scope>NUCLEOTIDE SEQUENCE [LARGE SCALE GENOMIC DNA]</scope>
    <source>
        <strain evidence="2 3">LMG26642</strain>
    </source>
</reference>
<dbReference type="STRING" id="1073423.SAMN04488700_0288"/>
<keyword evidence="3" id="KW-1185">Reference proteome</keyword>
<dbReference type="PANTHER" id="PTHR37309:SF1">
    <property type="entry name" value="SLR0284 PROTEIN"/>
    <property type="match status" value="1"/>
</dbReference>
<organism evidence="2 3">
    <name type="scientific">Carnobacterium iners</name>
    <dbReference type="NCBI Taxonomy" id="1073423"/>
    <lineage>
        <taxon>Bacteria</taxon>
        <taxon>Bacillati</taxon>
        <taxon>Bacillota</taxon>
        <taxon>Bacilli</taxon>
        <taxon>Lactobacillales</taxon>
        <taxon>Carnobacteriaceae</taxon>
        <taxon>Carnobacterium</taxon>
    </lineage>
</organism>
<dbReference type="OrthoDB" id="7205479at2"/>